<dbReference type="AlphaFoldDB" id="A0A1J8Q2Q8"/>
<dbReference type="OrthoDB" id="2638440at2759"/>
<proteinExistence type="predicted"/>
<comment type="caution">
    <text evidence="1">The sequence shown here is derived from an EMBL/GenBank/DDBJ whole genome shotgun (WGS) entry which is preliminary data.</text>
</comment>
<protein>
    <submittedName>
        <fullName evidence="1">Uncharacterized protein</fullName>
    </submittedName>
</protein>
<dbReference type="EMBL" id="LVVM01003412">
    <property type="protein sequence ID" value="OJA14959.1"/>
    <property type="molecule type" value="Genomic_DNA"/>
</dbReference>
<evidence type="ECO:0000313" key="2">
    <source>
        <dbReference type="Proteomes" id="UP000183567"/>
    </source>
</evidence>
<dbReference type="Proteomes" id="UP000183567">
    <property type="component" value="Unassembled WGS sequence"/>
</dbReference>
<keyword evidence="2" id="KW-1185">Reference proteome</keyword>
<sequence>MQLLTLPESPSGPLNHGPIFAYVHARRQVLRLLPLTDTEPFRGLSGRMLFVGYAADGYKLSPIYWPEEHYSFLHSRNIVRHVGLLSTMNDSTYSSIYEIEHGGSTFLEVRNTKYCGVNSRGDLCPLWFLSELQDITFTPATFPYGSTPISPIALHPWAESLMLEDLC</sequence>
<name>A0A1J8Q2Q8_9AGAM</name>
<reference evidence="1 2" key="1">
    <citation type="submission" date="2016-03" db="EMBL/GenBank/DDBJ databases">
        <title>Comparative genomics of the ectomycorrhizal sister species Rhizopogon vinicolor and Rhizopogon vesiculosus (Basidiomycota: Boletales) reveals a divergence of the mating type B locus.</title>
        <authorList>
            <person name="Mujic A.B."/>
            <person name="Kuo A."/>
            <person name="Tritt A."/>
            <person name="Lipzen A."/>
            <person name="Chen C."/>
            <person name="Johnson J."/>
            <person name="Sharma A."/>
            <person name="Barry K."/>
            <person name="Grigoriev I.V."/>
            <person name="Spatafora J.W."/>
        </authorList>
    </citation>
    <scope>NUCLEOTIDE SEQUENCE [LARGE SCALE GENOMIC DNA]</scope>
    <source>
        <strain evidence="1 2">AM-OR11-056</strain>
    </source>
</reference>
<organism evidence="1 2">
    <name type="scientific">Rhizopogon vesiculosus</name>
    <dbReference type="NCBI Taxonomy" id="180088"/>
    <lineage>
        <taxon>Eukaryota</taxon>
        <taxon>Fungi</taxon>
        <taxon>Dikarya</taxon>
        <taxon>Basidiomycota</taxon>
        <taxon>Agaricomycotina</taxon>
        <taxon>Agaricomycetes</taxon>
        <taxon>Agaricomycetidae</taxon>
        <taxon>Boletales</taxon>
        <taxon>Suillineae</taxon>
        <taxon>Rhizopogonaceae</taxon>
        <taxon>Rhizopogon</taxon>
    </lineage>
</organism>
<accession>A0A1J8Q2Q8</accession>
<gene>
    <name evidence="1" type="ORF">AZE42_03702</name>
</gene>
<evidence type="ECO:0000313" key="1">
    <source>
        <dbReference type="EMBL" id="OJA14959.1"/>
    </source>
</evidence>